<name>A0AAV8QRE2_ENSVE</name>
<evidence type="ECO:0000313" key="3">
    <source>
        <dbReference type="Proteomes" id="UP001222027"/>
    </source>
</evidence>
<comment type="caution">
    <text evidence="2">The sequence shown here is derived from an EMBL/GenBank/DDBJ whole genome shotgun (WGS) entry which is preliminary data.</text>
</comment>
<proteinExistence type="predicted"/>
<reference evidence="2 3" key="1">
    <citation type="submission" date="2022-12" db="EMBL/GenBank/DDBJ databases">
        <title>Chromosome-scale assembly of the Ensete ventricosum genome.</title>
        <authorList>
            <person name="Dussert Y."/>
            <person name="Stocks J."/>
            <person name="Wendawek A."/>
            <person name="Woldeyes F."/>
            <person name="Nichols R.A."/>
            <person name="Borrell J.S."/>
        </authorList>
    </citation>
    <scope>NUCLEOTIDE SEQUENCE [LARGE SCALE GENOMIC DNA]</scope>
    <source>
        <strain evidence="3">cv. Maze</strain>
        <tissue evidence="2">Seeds</tissue>
    </source>
</reference>
<dbReference type="EMBL" id="JAQQAF010000005">
    <property type="protein sequence ID" value="KAJ8484622.1"/>
    <property type="molecule type" value="Genomic_DNA"/>
</dbReference>
<dbReference type="AlphaFoldDB" id="A0AAV8QRE2"/>
<dbReference type="Proteomes" id="UP001222027">
    <property type="component" value="Unassembled WGS sequence"/>
</dbReference>
<sequence length="79" mass="9186">MGFPTLSDCELKDRCTLPSSLRRTPSLPPFTFSSLFSRSHPSRASFLVWFRDSIGRRHRCKGWGQDGRSRRSPCRSRLR</sequence>
<gene>
    <name evidence="2" type="ORF">OPV22_017107</name>
</gene>
<evidence type="ECO:0000313" key="2">
    <source>
        <dbReference type="EMBL" id="KAJ8484622.1"/>
    </source>
</evidence>
<protein>
    <submittedName>
        <fullName evidence="2">Uncharacterized protein</fullName>
    </submittedName>
</protein>
<evidence type="ECO:0000256" key="1">
    <source>
        <dbReference type="SAM" id="MobiDB-lite"/>
    </source>
</evidence>
<feature type="region of interest" description="Disordered" evidence="1">
    <location>
        <begin position="60"/>
        <end position="79"/>
    </location>
</feature>
<organism evidence="2 3">
    <name type="scientific">Ensete ventricosum</name>
    <name type="common">Abyssinian banana</name>
    <name type="synonym">Musa ensete</name>
    <dbReference type="NCBI Taxonomy" id="4639"/>
    <lineage>
        <taxon>Eukaryota</taxon>
        <taxon>Viridiplantae</taxon>
        <taxon>Streptophyta</taxon>
        <taxon>Embryophyta</taxon>
        <taxon>Tracheophyta</taxon>
        <taxon>Spermatophyta</taxon>
        <taxon>Magnoliopsida</taxon>
        <taxon>Liliopsida</taxon>
        <taxon>Zingiberales</taxon>
        <taxon>Musaceae</taxon>
        <taxon>Ensete</taxon>
    </lineage>
</organism>
<keyword evidence="3" id="KW-1185">Reference proteome</keyword>
<accession>A0AAV8QRE2</accession>
<feature type="compositionally biased region" description="Basic residues" evidence="1">
    <location>
        <begin position="70"/>
        <end position="79"/>
    </location>
</feature>